<evidence type="ECO:0000259" key="1">
    <source>
        <dbReference type="Pfam" id="PF13480"/>
    </source>
</evidence>
<accession>A0AA42CJG6</accession>
<feature type="domain" description="BioF2-like acetyltransferase" evidence="1">
    <location>
        <begin position="181"/>
        <end position="315"/>
    </location>
</feature>
<dbReference type="Pfam" id="PF13480">
    <property type="entry name" value="Acetyltransf_6"/>
    <property type="match status" value="1"/>
</dbReference>
<protein>
    <submittedName>
        <fullName evidence="2">GNAT family N-acetyltransferase</fullName>
    </submittedName>
</protein>
<dbReference type="Gene3D" id="3.40.630.30">
    <property type="match status" value="1"/>
</dbReference>
<dbReference type="EMBL" id="JAPDNT010000026">
    <property type="protein sequence ID" value="MCW3476882.1"/>
    <property type="molecule type" value="Genomic_DNA"/>
</dbReference>
<reference evidence="2" key="2">
    <citation type="submission" date="2022-10" db="EMBL/GenBank/DDBJ databases">
        <authorList>
            <person name="Trinh H.N."/>
        </authorList>
    </citation>
    <scope>NUCLEOTIDE SEQUENCE</scope>
    <source>
        <strain evidence="2">RN2-1</strain>
    </source>
</reference>
<reference evidence="2" key="1">
    <citation type="submission" date="2022-09" db="EMBL/GenBank/DDBJ databases">
        <title>Rhodovastum sp. nov. RN2-1 isolated from soil in Seongnam, South Korea.</title>
        <authorList>
            <person name="Le N.T."/>
        </authorList>
    </citation>
    <scope>NUCLEOTIDE SEQUENCE</scope>
    <source>
        <strain evidence="2">RN2-1</strain>
    </source>
</reference>
<gene>
    <name evidence="2" type="ORF">OL599_20145</name>
</gene>
<dbReference type="AlphaFoldDB" id="A0AA42CJG6"/>
<organism evidence="2 3">
    <name type="scientific">Limobrevibacterium gyesilva</name>
    <dbReference type="NCBI Taxonomy" id="2991712"/>
    <lineage>
        <taxon>Bacteria</taxon>
        <taxon>Pseudomonadati</taxon>
        <taxon>Pseudomonadota</taxon>
        <taxon>Alphaproteobacteria</taxon>
        <taxon>Acetobacterales</taxon>
        <taxon>Acetobacteraceae</taxon>
        <taxon>Limobrevibacterium</taxon>
    </lineage>
</organism>
<evidence type="ECO:0000313" key="2">
    <source>
        <dbReference type="EMBL" id="MCW3476882.1"/>
    </source>
</evidence>
<keyword evidence="3" id="KW-1185">Reference proteome</keyword>
<dbReference type="InterPro" id="IPR016181">
    <property type="entry name" value="Acyl_CoA_acyltransferase"/>
</dbReference>
<dbReference type="Proteomes" id="UP001165679">
    <property type="component" value="Unassembled WGS sequence"/>
</dbReference>
<dbReference type="InterPro" id="IPR038740">
    <property type="entry name" value="BioF2-like_GNAT_dom"/>
</dbReference>
<dbReference type="SUPFAM" id="SSF55729">
    <property type="entry name" value="Acyl-CoA N-acyltransferases (Nat)"/>
    <property type="match status" value="1"/>
</dbReference>
<sequence length="358" mass="38847">MPITPCAASTGVEVFASLDAVPPDCAALLDAGSAAGFFATRAWWRTMQEAGLPEGAAPRFLLCRDSGAPAALLPMLALDGGRTLQSLTNPYTCLYRPVLPPGRDAAALHRAGAALGRYCRGWPAVRLDALDRDDAGLAALLAGMRSAGIVTAPFDHFGNWHEPVAGLSWAQYLHTRHGALRETIRRKLRRAGEVAHEVVADPGCLAAGIAAYEDVYARSWKVPEPYPRFNAQMMRHAAELGALRLGILRAAGQPVAAQIWIVMNGQAAVLKLAHDEAFKALSPGTLLTALMIRDLLDQEHVAELDFGRGDDPYKQLWAGQRRQRVGVLLINPRRPRGLALLARHLLGRARRWTAHRRA</sequence>
<evidence type="ECO:0000313" key="3">
    <source>
        <dbReference type="Proteomes" id="UP001165679"/>
    </source>
</evidence>
<name>A0AA42CJG6_9PROT</name>
<proteinExistence type="predicted"/>
<comment type="caution">
    <text evidence="2">The sequence shown here is derived from an EMBL/GenBank/DDBJ whole genome shotgun (WGS) entry which is preliminary data.</text>
</comment>